<feature type="compositionally biased region" description="Gly residues" evidence="1">
    <location>
        <begin position="1040"/>
        <end position="1051"/>
    </location>
</feature>
<feature type="region of interest" description="Disordered" evidence="1">
    <location>
        <begin position="2609"/>
        <end position="2635"/>
    </location>
</feature>
<feature type="transmembrane region" description="Helical" evidence="2">
    <location>
        <begin position="2916"/>
        <end position="2940"/>
    </location>
</feature>
<feature type="compositionally biased region" description="Acidic residues" evidence="1">
    <location>
        <begin position="2305"/>
        <end position="2322"/>
    </location>
</feature>
<dbReference type="PANTHER" id="PTHR19862:SF14">
    <property type="entry name" value="WD REPEAT-CONTAINING PROTEIN 48"/>
    <property type="match status" value="1"/>
</dbReference>
<feature type="compositionally biased region" description="Gly residues" evidence="1">
    <location>
        <begin position="915"/>
        <end position="929"/>
    </location>
</feature>
<dbReference type="InterPro" id="IPR006626">
    <property type="entry name" value="PbH1"/>
</dbReference>
<dbReference type="OrthoDB" id="548080at2759"/>
<evidence type="ECO:0000313" key="4">
    <source>
        <dbReference type="Proteomes" id="UP000236333"/>
    </source>
</evidence>
<evidence type="ECO:0000313" key="3">
    <source>
        <dbReference type="EMBL" id="PNH06575.1"/>
    </source>
</evidence>
<reference evidence="3 4" key="1">
    <citation type="journal article" date="2017" name="Mol. Biol. Evol.">
        <title>The 4-celled Tetrabaena socialis nuclear genome reveals the essential components for genetic control of cell number at the origin of multicellularity in the volvocine lineage.</title>
        <authorList>
            <person name="Featherston J."/>
            <person name="Arakaki Y."/>
            <person name="Hanschen E.R."/>
            <person name="Ferris P.J."/>
            <person name="Michod R.E."/>
            <person name="Olson B.J.S.C."/>
            <person name="Nozaki H."/>
            <person name="Durand P.M."/>
        </authorList>
    </citation>
    <scope>NUCLEOTIDE SEQUENCE [LARGE SCALE GENOMIC DNA]</scope>
    <source>
        <strain evidence="3 4">NIES-571</strain>
    </source>
</reference>
<feature type="transmembrane region" description="Helical" evidence="2">
    <location>
        <begin position="2886"/>
        <end position="2904"/>
    </location>
</feature>
<feature type="compositionally biased region" description="Basic and acidic residues" evidence="1">
    <location>
        <begin position="2290"/>
        <end position="2299"/>
    </location>
</feature>
<accession>A0A2J8A247</accession>
<feature type="compositionally biased region" description="Gly residues" evidence="1">
    <location>
        <begin position="1380"/>
        <end position="1391"/>
    </location>
</feature>
<feature type="region of interest" description="Disordered" evidence="1">
    <location>
        <begin position="1064"/>
        <end position="1106"/>
    </location>
</feature>
<feature type="compositionally biased region" description="Low complexity" evidence="1">
    <location>
        <begin position="2991"/>
        <end position="3001"/>
    </location>
</feature>
<dbReference type="PANTHER" id="PTHR19862">
    <property type="entry name" value="WD REPEAT-CONTAINING PROTEIN 48"/>
    <property type="match status" value="1"/>
</dbReference>
<dbReference type="Proteomes" id="UP000236333">
    <property type="component" value="Unassembled WGS sequence"/>
</dbReference>
<dbReference type="GO" id="GO:0043130">
    <property type="term" value="F:ubiquitin binding"/>
    <property type="evidence" value="ECO:0007669"/>
    <property type="project" value="TreeGrafter"/>
</dbReference>
<feature type="region of interest" description="Disordered" evidence="1">
    <location>
        <begin position="2531"/>
        <end position="2583"/>
    </location>
</feature>
<feature type="transmembrane region" description="Helical" evidence="2">
    <location>
        <begin position="2711"/>
        <end position="2731"/>
    </location>
</feature>
<feature type="region of interest" description="Disordered" evidence="1">
    <location>
        <begin position="2969"/>
        <end position="3090"/>
    </location>
</feature>
<keyword evidence="4" id="KW-1185">Reference proteome</keyword>
<comment type="caution">
    <text evidence="3">The sequence shown here is derived from an EMBL/GenBank/DDBJ whole genome shotgun (WGS) entry which is preliminary data.</text>
</comment>
<evidence type="ECO:0000256" key="2">
    <source>
        <dbReference type="SAM" id="Phobius"/>
    </source>
</evidence>
<feature type="compositionally biased region" description="Low complexity" evidence="1">
    <location>
        <begin position="3019"/>
        <end position="3053"/>
    </location>
</feature>
<feature type="compositionally biased region" description="Polar residues" evidence="1">
    <location>
        <begin position="3071"/>
        <end position="3081"/>
    </location>
</feature>
<dbReference type="SUPFAM" id="SSF51126">
    <property type="entry name" value="Pectin lyase-like"/>
    <property type="match status" value="1"/>
</dbReference>
<feature type="region of interest" description="Disordered" evidence="1">
    <location>
        <begin position="2039"/>
        <end position="2064"/>
    </location>
</feature>
<feature type="transmembrane region" description="Helical" evidence="2">
    <location>
        <begin position="2775"/>
        <end position="2799"/>
    </location>
</feature>
<keyword evidence="2" id="KW-1133">Transmembrane helix</keyword>
<feature type="compositionally biased region" description="Pro residues" evidence="1">
    <location>
        <begin position="995"/>
        <end position="1005"/>
    </location>
</feature>
<feature type="compositionally biased region" description="Low complexity" evidence="1">
    <location>
        <begin position="1064"/>
        <end position="1094"/>
    </location>
</feature>
<gene>
    <name evidence="3" type="ORF">TSOC_007015</name>
</gene>
<dbReference type="GO" id="GO:0000724">
    <property type="term" value="P:double-strand break repair via homologous recombination"/>
    <property type="evidence" value="ECO:0007669"/>
    <property type="project" value="TreeGrafter"/>
</dbReference>
<dbReference type="InterPro" id="IPR011050">
    <property type="entry name" value="Pectin_lyase_fold/virulence"/>
</dbReference>
<feature type="region of interest" description="Disordered" evidence="1">
    <location>
        <begin position="990"/>
        <end position="1051"/>
    </location>
</feature>
<dbReference type="InterPro" id="IPR051246">
    <property type="entry name" value="WDR48"/>
</dbReference>
<feature type="compositionally biased region" description="Pro residues" evidence="1">
    <location>
        <begin position="1017"/>
        <end position="1039"/>
    </location>
</feature>
<feature type="region of interest" description="Disordered" evidence="1">
    <location>
        <begin position="2275"/>
        <end position="2337"/>
    </location>
</feature>
<keyword evidence="2" id="KW-0812">Transmembrane</keyword>
<feature type="region of interest" description="Disordered" evidence="1">
    <location>
        <begin position="909"/>
        <end position="929"/>
    </location>
</feature>
<protein>
    <submittedName>
        <fullName evidence="3">Uncharacterized protein</fullName>
    </submittedName>
</protein>
<name>A0A2J8A247_9CHLO</name>
<feature type="transmembrane region" description="Helical" evidence="2">
    <location>
        <begin position="2852"/>
        <end position="2874"/>
    </location>
</feature>
<feature type="compositionally biased region" description="Low complexity" evidence="1">
    <location>
        <begin position="829"/>
        <end position="838"/>
    </location>
</feature>
<evidence type="ECO:0000256" key="1">
    <source>
        <dbReference type="SAM" id="MobiDB-lite"/>
    </source>
</evidence>
<proteinExistence type="predicted"/>
<feature type="region of interest" description="Disordered" evidence="1">
    <location>
        <begin position="1352"/>
        <end position="1394"/>
    </location>
</feature>
<feature type="compositionally biased region" description="Basic and acidic residues" evidence="1">
    <location>
        <begin position="2323"/>
        <end position="2335"/>
    </location>
</feature>
<feature type="region of interest" description="Disordered" evidence="1">
    <location>
        <begin position="1436"/>
        <end position="1471"/>
    </location>
</feature>
<dbReference type="SMART" id="SM00710">
    <property type="entry name" value="PbH1"/>
    <property type="match status" value="20"/>
</dbReference>
<feature type="compositionally biased region" description="Pro residues" evidence="1">
    <location>
        <begin position="2549"/>
        <end position="2576"/>
    </location>
</feature>
<feature type="region of interest" description="Disordered" evidence="1">
    <location>
        <begin position="823"/>
        <end position="850"/>
    </location>
</feature>
<feature type="compositionally biased region" description="Low complexity" evidence="1">
    <location>
        <begin position="1446"/>
        <end position="1471"/>
    </location>
</feature>
<organism evidence="3 4">
    <name type="scientific">Tetrabaena socialis</name>
    <dbReference type="NCBI Taxonomy" id="47790"/>
    <lineage>
        <taxon>Eukaryota</taxon>
        <taxon>Viridiplantae</taxon>
        <taxon>Chlorophyta</taxon>
        <taxon>core chlorophytes</taxon>
        <taxon>Chlorophyceae</taxon>
        <taxon>CS clade</taxon>
        <taxon>Chlamydomonadales</taxon>
        <taxon>Tetrabaenaceae</taxon>
        <taxon>Tetrabaena</taxon>
    </lineage>
</organism>
<dbReference type="EMBL" id="PGGS01000227">
    <property type="protein sequence ID" value="PNH06575.1"/>
    <property type="molecule type" value="Genomic_DNA"/>
</dbReference>
<sequence>MVQEGVGTVTVEASNVSYNTVVGNGGALYVMTIGGGVGDLRVDSGSRLRNNRAANTGGALFVSVHGNVSSVSIDGAELSGNTATGGQGGAVYMGTRSTLLEAVVSGGAALKANTAGGDGGAVYLSSETAVGLVLVTGGSKLSGNHAGYGGGALHVEVWGIGGIGLVEVGGGSELWNNSAGGGASSSGNVGNGGALCLWASRGSIGSLLVSGGSSLRGNSAAFNGGAVYAFTESTIGGFAVTGSGTAVVANIGQYGGGVYLQAEGDGGIPGIKLSNGALAAHNRANNSGGYLYAYASSGGVNAAVTANGSVLSNVAGLNGGGLHLTGSIVSLAVTGSSLCQNEATLDSGGAVYAYARADLESVSITGDSKLDLNRAGTHGGAIYAFSSGGSLGALLVGGSSSLGRNVAGVGKDRRGSGGALCVQTWGSILAVDITGGSRLYGNNCTGAGGAVVLQALKGNVSVVTLDGGVMVYGNARDLAMLGCCTTALHSLASEDCLWRALYEAEFGGGAGGASAPANDAAQALTRGYKAVFARRWRERAELRKRRCVAVGGASRFENNSAGGDGGALYVGTASQEAAGSISIGGASTLSGNNATSGGALLVAGYAYVSLGGGSILSGNRAARDGGGAAFTHLPPQLLLHEATVANNTAERGSGGAFHITAVNYDRLPGPMMGGGPGVFGAGRGGGGLFGGGRGGLGPRMWGGGGFMVRSFGARAPSRRSWSDGGACGQPPAASDGVGAAPASHTCRIILVAGERLTGGEVRASLPQCDIHCWAGAAAAPPPTSAAATATVRLRLGGRLLQHIADPGSGAVLRGVTWNASAPRWGGDTASGPPGASSDSGGGSDGSSAPLHRVAAADDWGLDLVGVPRLQLVDSVVRGLPLSSVGPLLQCLGCGRLAVSNLTLQDLAPPPAISSGDGGTGADGSDGFGGGDEAPVWYGAARFSNLTSATLDGVRCSNVTGSQGWACMLLQLQRTGPGTVALRHSRFVGNMVAAPQPGPPAAPDLPPATASPDELLPSAPPAAPVTPPAGAPAPPTPLGPPGGAGVEGSGGGVRRRALLGEAGAVPGAEAPSGQAGGATAAAATATDADAPPAAAVDGNSREGLPSGLLHSQGYGAVLVSYTDVEAEAGSDAAAAVEDGVGGGDVAAAATVSVYDCVFRSNAGGCGGGLAVLDPVGVALGQRGGKKGRRSAASNPRRPLPPSLPLLSAVLSLTSCTLASNTAGGAGGAVAVFNPAGAAGSHVFTGVDVANCSFFANRAGSGSGTYSNTGSQGGALFMWYQPQQPDSEVEAACILRAEASTFKHNACNGGNGGALMLISCGLRLARCAFESNTATLSGGAVACLHVRRSSAVSGLAGNGGGSGGGHEQTAARRRRRLQRAEGTGGGSNGGGGSCVESGAPGADAAAVAAGHARQLRQRRLAQLLDGGGASGAYVAEAAAAPPSPGPAEPASSAPVAASEPPGSPAATNAERVTAGAADDAAATVAQSLGPGCGRPLWQTALLDCNFSRNTAQLEFGGGLYLDAQAHGLVLLRDCRLQDNVVSGQHGGALFLAAGGACSGAALIDSNLTGNAAAVASAGAAYVLLGGGALGVLEGVAIASSCAATRGGGAVLDVRQNGTLKMRGCVLDGNTAGSGGGGGAVLLVQPDGGAALEGCAMHGNAAAGSGGGGGLYVRAGCGARVSVLGTNLTANDAGGSGGAVYVMYGYTADDGVSAAAGGAGQQQQGCDDGGAAELSGLVAGGNRAGGYGGAVFLAPGSAARLAGATLYGNTAGGSGGGVAALNCSYLAISDGSISGSTAAAGSGGGLYAAGCGRVLLQRGSMWRNEAVAGKGGGIYLAGPGNAADLLQLPSADAGATAAAAVTPAAAFTAAVVHRVWLYGNRAAQGGGVFCSGGVAAAFSQCDLALGNAAPDGPALASTQRCGAVANTSVPPGAVQPSAFPDPALQPWALAWAFLDLAARQRCSALLLSDSLLPHIRVARGCSDDADGVVRAADAKDSAGAAAIARQDPAQAATDIRFTMQRLFQVSAASAAAAAAAATATAAASSGTLPSPPPARRTNSTTTASDPLAEATVTQYDTLMAGLSQCWDGPALSARERRAVVKAHGAYLGLPPTKLELMRTGVVAEELARQGDLQLRRLVLGLHAGRDFNVSVQLYDKYSQPVTSAQRSPRLLPPTAAALCPIRFPIYLPPVIAPSIVTLALLPVPPGGGRYDPAAADGSRPWRHNGSVVYLDAGFKKSLSVPVEAGVATWRKVAARGWPGRYSLTFALLGGEVSQAQVSDRTAYGRPGVGGAGKGERREKEVKTSQGATEEEKEEGGEEGEEEEGEQEKPQKGGKEAAKEAGLSAIGKPKKYKVETGDVVKVIIVHIQYFVIVTHLNIDYPSLINRCQAAFSALTGTENYITYSPSCLRPAQDSVGQAQIQLLAGLLTPCAVVLVSMLTWASSPSSSATLRTDVASGATVVDLQELLSLGPAPSYATDATTYATAASAGGSGGRDGWPGRSCASLPRPMLGLAVVNIDTVASTSAGCARTWTAAHRAPRASGTGSGPPGKVAPVPPLPEEQPPPHPGAQPGSDPRPPPVPSSNDFVSTPFRLTMQSSSGVGLVHIGDRGGDDSAAMAGGGSSTLAGDGPSTRISGGYDGSRSSMMTWRNRGALGSMYSSRLPRRSLAHIGSVALRSAVGRLGRMGTAAVSALDRPFSGNSTLSTVDREMRLSEQLAIVLMAAVFILYPAWASAALSTFACYRIDRGGGAFAEMQQATWQYGYWVRNMNQECYAGSHLDVYLPIGLAAVVVFCLAPPLASFLVVRRIRGNLDNPRTQRVYGFLYKRYRPRFMWWETVLQVETLALVTVEVLGRGLPVAFQSLLLLAAFMAVSLVNTGCAALRSRLLARMEFMSLGTLSLTITLSLYFTVNEPLEGGSQEVLAVLIAALNVAVLAFFLCVVARPYWPATYRWLRARTKALKARLTPCAGACPRPSCTHRGGGGGKGSSSDAEKGAVGKRQQQGAPAAGAGGKPRGEELGDGSGGAAAALQDSSSASRSASSTSVAQPAQPATPAQGLQPAGPPGQGMTRCGQAVGWDSTSDASSRSGTVGVHIADR</sequence>
<feature type="compositionally biased region" description="Gly residues" evidence="1">
    <location>
        <begin position="1354"/>
        <end position="1364"/>
    </location>
</feature>
<keyword evidence="2" id="KW-0472">Membrane</keyword>